<dbReference type="GO" id="GO:0015628">
    <property type="term" value="P:protein secretion by the type II secretion system"/>
    <property type="evidence" value="ECO:0007669"/>
    <property type="project" value="InterPro"/>
</dbReference>
<feature type="transmembrane region" description="Helical" evidence="2">
    <location>
        <begin position="20"/>
        <end position="43"/>
    </location>
</feature>
<keyword evidence="1" id="KW-0488">Methylation</keyword>
<dbReference type="AlphaFoldDB" id="A0A7M2WV22"/>
<keyword evidence="2" id="KW-0812">Transmembrane</keyword>
<dbReference type="NCBIfam" id="TIGR02532">
    <property type="entry name" value="IV_pilin_GFxxxE"/>
    <property type="match status" value="1"/>
</dbReference>
<dbReference type="Gene3D" id="3.30.700.10">
    <property type="entry name" value="Glycoprotein, Type 4 Pilin"/>
    <property type="match status" value="1"/>
</dbReference>
<dbReference type="InterPro" id="IPR000983">
    <property type="entry name" value="Bac_GSPG_pilin"/>
</dbReference>
<dbReference type="EMBL" id="CP063458">
    <property type="protein sequence ID" value="QOV89388.1"/>
    <property type="molecule type" value="Genomic_DNA"/>
</dbReference>
<dbReference type="PROSITE" id="PS00409">
    <property type="entry name" value="PROKAR_NTER_METHYL"/>
    <property type="match status" value="1"/>
</dbReference>
<dbReference type="GO" id="GO:0015627">
    <property type="term" value="C:type II protein secretion system complex"/>
    <property type="evidence" value="ECO:0007669"/>
    <property type="project" value="InterPro"/>
</dbReference>
<organism evidence="3 4">
    <name type="scientific">Humisphaera borealis</name>
    <dbReference type="NCBI Taxonomy" id="2807512"/>
    <lineage>
        <taxon>Bacteria</taxon>
        <taxon>Pseudomonadati</taxon>
        <taxon>Planctomycetota</taxon>
        <taxon>Phycisphaerae</taxon>
        <taxon>Tepidisphaerales</taxon>
        <taxon>Tepidisphaeraceae</taxon>
        <taxon>Humisphaera</taxon>
    </lineage>
</organism>
<dbReference type="InterPro" id="IPR012902">
    <property type="entry name" value="N_methyl_site"/>
</dbReference>
<dbReference type="RefSeq" id="WP_206292424.1">
    <property type="nucleotide sequence ID" value="NZ_CP063458.1"/>
</dbReference>
<dbReference type="SUPFAM" id="SSF54523">
    <property type="entry name" value="Pili subunits"/>
    <property type="match status" value="1"/>
</dbReference>
<evidence type="ECO:0000256" key="1">
    <source>
        <dbReference type="ARBA" id="ARBA00022481"/>
    </source>
</evidence>
<evidence type="ECO:0000313" key="4">
    <source>
        <dbReference type="Proteomes" id="UP000593765"/>
    </source>
</evidence>
<evidence type="ECO:0000256" key="2">
    <source>
        <dbReference type="SAM" id="Phobius"/>
    </source>
</evidence>
<name>A0A7M2WV22_9BACT</name>
<dbReference type="PANTHER" id="PTHR30093">
    <property type="entry name" value="GENERAL SECRETION PATHWAY PROTEIN G"/>
    <property type="match status" value="1"/>
</dbReference>
<reference evidence="3 4" key="1">
    <citation type="submission" date="2020-10" db="EMBL/GenBank/DDBJ databases">
        <title>Wide distribution of Phycisphaera-like planctomycetes from WD2101 soil group in peatlands and genome analysis of the first cultivated representative.</title>
        <authorList>
            <person name="Dedysh S.N."/>
            <person name="Beletsky A.V."/>
            <person name="Ivanova A."/>
            <person name="Kulichevskaya I.S."/>
            <person name="Suzina N.E."/>
            <person name="Philippov D.A."/>
            <person name="Rakitin A.L."/>
            <person name="Mardanov A.V."/>
            <person name="Ravin N.V."/>
        </authorList>
    </citation>
    <scope>NUCLEOTIDE SEQUENCE [LARGE SCALE GENOMIC DNA]</scope>
    <source>
        <strain evidence="3 4">M1803</strain>
    </source>
</reference>
<gene>
    <name evidence="3" type="ORF">IPV69_24830</name>
</gene>
<keyword evidence="2" id="KW-1133">Transmembrane helix</keyword>
<accession>A0A7M2WV22</accession>
<dbReference type="InterPro" id="IPR045584">
    <property type="entry name" value="Pilin-like"/>
</dbReference>
<proteinExistence type="predicted"/>
<protein>
    <submittedName>
        <fullName evidence="3">Type II secretion system protein</fullName>
    </submittedName>
</protein>
<dbReference type="Proteomes" id="UP000593765">
    <property type="component" value="Chromosome"/>
</dbReference>
<evidence type="ECO:0000313" key="3">
    <source>
        <dbReference type="EMBL" id="QOV89388.1"/>
    </source>
</evidence>
<keyword evidence="2" id="KW-0472">Membrane</keyword>
<sequence length="284" mass="31179">MTCCGLSDKPPFRRLPPTGFTLVELLVVIGIIGLLVSILLPSLSRAQEQAKRIKCAAQVRQHCAALIMYANDNKGRLPDYGNKKGEFNRSGVTATKDELQLVHPELRDMLKDVYGVPRQMFFCPTSPENDNPGMASPLVWSHTGHSGYGFLGYMFLAGRTELNKAKPAGNPIGSTATIGPYTGFEEVPPGMTIFPVKLTDRAYYDILVTDMARSYQNVLAPSNHLIGDDPSGYLPKEAKGGGSNVGFIDGRVEWKGYSDLGQKPTATSASSRRQFYLGQNRYYF</sequence>
<dbReference type="KEGG" id="hbs:IPV69_24830"/>
<keyword evidence="4" id="KW-1185">Reference proteome</keyword>
<dbReference type="PRINTS" id="PR00813">
    <property type="entry name" value="BCTERIALGSPG"/>
</dbReference>